<gene>
    <name evidence="1" type="ORF">Tco_0860792</name>
</gene>
<sequence>MIVASFMNKTPNTLSFVLISLVITLNPQETTLCFDTEIETSRQKNRVLQGAVLKGAESALKLKERRLQMYNEAVGKDFDSKMGYESVSHR</sequence>
<organism evidence="1 2">
    <name type="scientific">Tanacetum coccineum</name>
    <dbReference type="NCBI Taxonomy" id="301880"/>
    <lineage>
        <taxon>Eukaryota</taxon>
        <taxon>Viridiplantae</taxon>
        <taxon>Streptophyta</taxon>
        <taxon>Embryophyta</taxon>
        <taxon>Tracheophyta</taxon>
        <taxon>Spermatophyta</taxon>
        <taxon>Magnoliopsida</taxon>
        <taxon>eudicotyledons</taxon>
        <taxon>Gunneridae</taxon>
        <taxon>Pentapetalae</taxon>
        <taxon>asterids</taxon>
        <taxon>campanulids</taxon>
        <taxon>Asterales</taxon>
        <taxon>Asteraceae</taxon>
        <taxon>Asteroideae</taxon>
        <taxon>Anthemideae</taxon>
        <taxon>Anthemidinae</taxon>
        <taxon>Tanacetum</taxon>
    </lineage>
</organism>
<keyword evidence="2" id="KW-1185">Reference proteome</keyword>
<evidence type="ECO:0000313" key="2">
    <source>
        <dbReference type="Proteomes" id="UP001151760"/>
    </source>
</evidence>
<dbReference type="Proteomes" id="UP001151760">
    <property type="component" value="Unassembled WGS sequence"/>
</dbReference>
<reference evidence="1" key="2">
    <citation type="submission" date="2022-01" db="EMBL/GenBank/DDBJ databases">
        <authorList>
            <person name="Yamashiro T."/>
            <person name="Shiraishi A."/>
            <person name="Satake H."/>
            <person name="Nakayama K."/>
        </authorList>
    </citation>
    <scope>NUCLEOTIDE SEQUENCE</scope>
</reference>
<dbReference type="EMBL" id="BQNB010013256">
    <property type="protein sequence ID" value="GJT13750.1"/>
    <property type="molecule type" value="Genomic_DNA"/>
</dbReference>
<proteinExistence type="predicted"/>
<accession>A0ABQ5BFY7</accession>
<comment type="caution">
    <text evidence="1">The sequence shown here is derived from an EMBL/GenBank/DDBJ whole genome shotgun (WGS) entry which is preliminary data.</text>
</comment>
<name>A0ABQ5BFY7_9ASTR</name>
<evidence type="ECO:0000313" key="1">
    <source>
        <dbReference type="EMBL" id="GJT13750.1"/>
    </source>
</evidence>
<protein>
    <submittedName>
        <fullName evidence="1">Uncharacterized protein</fullName>
    </submittedName>
</protein>
<reference evidence="1" key="1">
    <citation type="journal article" date="2022" name="Int. J. Mol. Sci.">
        <title>Draft Genome of Tanacetum Coccineum: Genomic Comparison of Closely Related Tanacetum-Family Plants.</title>
        <authorList>
            <person name="Yamashiro T."/>
            <person name="Shiraishi A."/>
            <person name="Nakayama K."/>
            <person name="Satake H."/>
        </authorList>
    </citation>
    <scope>NUCLEOTIDE SEQUENCE</scope>
</reference>